<dbReference type="HOGENOM" id="CLU_3333062_0_0_5"/>
<protein>
    <submittedName>
        <fullName evidence="1">Uncharacterized protein</fullName>
    </submittedName>
</protein>
<dbReference type="KEGG" id="sfd:USDA257_c25370"/>
<evidence type="ECO:0000313" key="2">
    <source>
        <dbReference type="Proteomes" id="UP000006180"/>
    </source>
</evidence>
<dbReference type="Proteomes" id="UP000006180">
    <property type="component" value="Chromosome"/>
</dbReference>
<organism evidence="1 2">
    <name type="scientific">Sinorhizobium fredii (strain USDA 257)</name>
    <dbReference type="NCBI Taxonomy" id="1185652"/>
    <lineage>
        <taxon>Bacteria</taxon>
        <taxon>Pseudomonadati</taxon>
        <taxon>Pseudomonadota</taxon>
        <taxon>Alphaproteobacteria</taxon>
        <taxon>Hyphomicrobiales</taxon>
        <taxon>Rhizobiaceae</taxon>
        <taxon>Sinorhizobium/Ensifer group</taxon>
        <taxon>Sinorhizobium</taxon>
    </lineage>
</organism>
<gene>
    <name evidence="1" type="ORF">USDA257_c25370</name>
</gene>
<evidence type="ECO:0000313" key="1">
    <source>
        <dbReference type="EMBL" id="AFL51113.1"/>
    </source>
</evidence>
<dbReference type="PATRIC" id="fig|1185652.3.peg.2627"/>
<accession>I3X5F7</accession>
<reference evidence="1 2" key="1">
    <citation type="journal article" date="2012" name="J. Bacteriol.">
        <title>Complete genome sequence of the broad-host-range strain Sinorhizobium fredii USDA257.</title>
        <authorList>
            <person name="Schuldes J."/>
            <person name="Rodriguez Orbegoso M."/>
            <person name="Schmeisser C."/>
            <person name="Krishnan H.B."/>
            <person name="Daniel R."/>
            <person name="Streit W.R."/>
        </authorList>
    </citation>
    <scope>NUCLEOTIDE SEQUENCE [LARGE SCALE GENOMIC DNA]</scope>
    <source>
        <strain evidence="1 2">USDA 257</strain>
    </source>
</reference>
<dbReference type="EMBL" id="CP003563">
    <property type="protein sequence ID" value="AFL51113.1"/>
    <property type="molecule type" value="Genomic_DNA"/>
</dbReference>
<proteinExistence type="predicted"/>
<name>I3X5F7_SINF2</name>
<dbReference type="STRING" id="1185652.USDA257_c25370"/>
<sequence>MDRGANTTTEEVLKAIREVGPGRQMVMADLFKGLLVTR</sequence>
<dbReference type="AlphaFoldDB" id="I3X5F7"/>